<feature type="domain" description="C2H2-type" evidence="2">
    <location>
        <begin position="425"/>
        <end position="448"/>
    </location>
</feature>
<feature type="domain" description="C2H2-type" evidence="2">
    <location>
        <begin position="354"/>
        <end position="385"/>
    </location>
</feature>
<dbReference type="SMART" id="SM00355">
    <property type="entry name" value="ZnF_C2H2"/>
    <property type="match status" value="3"/>
</dbReference>
<dbReference type="InterPro" id="IPR039970">
    <property type="entry name" value="TF_Grauzone"/>
</dbReference>
<dbReference type="InterPro" id="IPR013087">
    <property type="entry name" value="Znf_C2H2_type"/>
</dbReference>
<dbReference type="Gene3D" id="3.30.160.60">
    <property type="entry name" value="Classic Zinc Finger"/>
    <property type="match status" value="1"/>
</dbReference>
<evidence type="ECO:0000259" key="2">
    <source>
        <dbReference type="SMART" id="SM00355"/>
    </source>
</evidence>
<gene>
    <name evidence="3" type="ORF">GQ26_0181390</name>
</gene>
<feature type="domain" description="C2H2-type" evidence="2">
    <location>
        <begin position="321"/>
        <end position="348"/>
    </location>
</feature>
<dbReference type="PANTHER" id="PTHR23225">
    <property type="entry name" value="ZINC FINGER PROTEIN"/>
    <property type="match status" value="1"/>
</dbReference>
<name>A0A093V287_TALMA</name>
<dbReference type="EMBL" id="JPOX01000018">
    <property type="protein sequence ID" value="KFX46646.1"/>
    <property type="molecule type" value="Genomic_DNA"/>
</dbReference>
<dbReference type="GO" id="GO:0003700">
    <property type="term" value="F:DNA-binding transcription factor activity"/>
    <property type="evidence" value="ECO:0007669"/>
    <property type="project" value="InterPro"/>
</dbReference>
<feature type="region of interest" description="Disordered" evidence="1">
    <location>
        <begin position="286"/>
        <end position="311"/>
    </location>
</feature>
<evidence type="ECO:0000256" key="1">
    <source>
        <dbReference type="SAM" id="MobiDB-lite"/>
    </source>
</evidence>
<feature type="compositionally biased region" description="Polar residues" evidence="1">
    <location>
        <begin position="289"/>
        <end position="298"/>
    </location>
</feature>
<dbReference type="EMBL" id="JPOX01000018">
    <property type="protein sequence ID" value="KFX46647.1"/>
    <property type="molecule type" value="Genomic_DNA"/>
</dbReference>
<accession>A0A093V287</accession>
<reference evidence="3" key="1">
    <citation type="journal article" date="2014" name="PLoS Genet.">
        <title>Signature Gene Expression Reveals Novel Clues to the Molecular Mechanisms of Dimorphic Transition in Penicillium marneffei.</title>
        <authorList>
            <person name="Yang E."/>
            <person name="Wang G."/>
            <person name="Cai J."/>
            <person name="Woo P.C."/>
            <person name="Lau S.K."/>
            <person name="Yuen K.-Y."/>
            <person name="Chow W.-N."/>
            <person name="Lin X."/>
        </authorList>
    </citation>
    <scope>NUCLEOTIDE SEQUENCE [LARGE SCALE GENOMIC DNA]</scope>
    <source>
        <strain evidence="3">PM1</strain>
    </source>
</reference>
<protein>
    <submittedName>
        <fullName evidence="3">Protein disconnected</fullName>
    </submittedName>
</protein>
<evidence type="ECO:0000313" key="3">
    <source>
        <dbReference type="EMBL" id="KFX46647.1"/>
    </source>
</evidence>
<organism evidence="3">
    <name type="scientific">Talaromyces marneffei PM1</name>
    <dbReference type="NCBI Taxonomy" id="1077442"/>
    <lineage>
        <taxon>Eukaryota</taxon>
        <taxon>Fungi</taxon>
        <taxon>Dikarya</taxon>
        <taxon>Ascomycota</taxon>
        <taxon>Pezizomycotina</taxon>
        <taxon>Eurotiomycetes</taxon>
        <taxon>Eurotiomycetidae</taxon>
        <taxon>Eurotiales</taxon>
        <taxon>Trichocomaceae</taxon>
        <taxon>Talaromyces</taxon>
        <taxon>Talaromyces sect. Talaromyces</taxon>
    </lineage>
</organism>
<dbReference type="PANTHER" id="PTHR23225:SF2">
    <property type="entry name" value="AT09679P-RELATED"/>
    <property type="match status" value="1"/>
</dbReference>
<proteinExistence type="predicted"/>
<dbReference type="eggNOG" id="ENOG502S60G">
    <property type="taxonomic scope" value="Eukaryota"/>
</dbReference>
<feature type="region of interest" description="Disordered" evidence="1">
    <location>
        <begin position="243"/>
        <end position="265"/>
    </location>
</feature>
<dbReference type="HOGENOM" id="CLU_553312_0_0_1"/>
<comment type="caution">
    <text evidence="3">The sequence shown here is derived from an EMBL/GenBank/DDBJ whole genome shotgun (WGS) entry which is preliminary data.</text>
</comment>
<sequence length="493" mass="55317">MPWVDASSSPLFPGNDLENRMMLHMASPPLDAIPLGPPPMELDHSHIYQPYVNLDRRLRLEQDIHPLMEYARGSFSSYADAKETHGTYHQPLSRVVRKDNAPIGSLYTGEFDYPSPSSLGVASISAGNRSPSPPEAVTSGFTDPYFMAAGSGFARMCWGGGDATEYRSVMPQETLHEPLYPEPITPVDEKVPQTFNPRASFYHPRDETLIDNDNVDADGEPDAMCIEREDSNPILTDQKISAKMPPKTKRGRCESGGSSSSNSRKCAAVAATTAIPKSPIRKRFAVASRKSNQTSTRNTKAHVVKGSTSSSSAATTTEKRYSCSFKQYGCESTFSTKNEWKRHFASQHLKLEYYRCDLKGCDITSKGPNDFNRKDLFTQHLRRMHAPWTGRKTAATAAERADFDKTLDEHALRCSHKPRNPPAKTSCGMCNNLVFEDWSKRMEHMSQHYERDPHFEEARDENLEAWALQAKILCRRDSSSSEVMLADLVHKRR</sequence>
<dbReference type="AlphaFoldDB" id="A0A093V287"/>